<protein>
    <submittedName>
        <fullName evidence="1">Uncharacterized protein</fullName>
    </submittedName>
</protein>
<dbReference type="EMBL" id="JAIWYP010000011">
    <property type="protein sequence ID" value="KAH3740388.1"/>
    <property type="molecule type" value="Genomic_DNA"/>
</dbReference>
<sequence length="68" mass="7567">MTVHHIQVNHYKNVNRTQSENAQGECLGGRPPALPSNCRNTFIAWAIGGEVVSDLFNPEGRPDMIHLQ</sequence>
<keyword evidence="2" id="KW-1185">Reference proteome</keyword>
<organism evidence="1 2">
    <name type="scientific">Dreissena polymorpha</name>
    <name type="common">Zebra mussel</name>
    <name type="synonym">Mytilus polymorpha</name>
    <dbReference type="NCBI Taxonomy" id="45954"/>
    <lineage>
        <taxon>Eukaryota</taxon>
        <taxon>Metazoa</taxon>
        <taxon>Spiralia</taxon>
        <taxon>Lophotrochozoa</taxon>
        <taxon>Mollusca</taxon>
        <taxon>Bivalvia</taxon>
        <taxon>Autobranchia</taxon>
        <taxon>Heteroconchia</taxon>
        <taxon>Euheterodonta</taxon>
        <taxon>Imparidentia</taxon>
        <taxon>Neoheterodontei</taxon>
        <taxon>Myida</taxon>
        <taxon>Dreissenoidea</taxon>
        <taxon>Dreissenidae</taxon>
        <taxon>Dreissena</taxon>
    </lineage>
</organism>
<evidence type="ECO:0000313" key="2">
    <source>
        <dbReference type="Proteomes" id="UP000828390"/>
    </source>
</evidence>
<name>A0A9D4DAU0_DREPO</name>
<evidence type="ECO:0000313" key="1">
    <source>
        <dbReference type="EMBL" id="KAH3740388.1"/>
    </source>
</evidence>
<gene>
    <name evidence="1" type="ORF">DPMN_047094</name>
</gene>
<proteinExistence type="predicted"/>
<dbReference type="AlphaFoldDB" id="A0A9D4DAU0"/>
<accession>A0A9D4DAU0</accession>
<reference evidence="1" key="2">
    <citation type="submission" date="2020-11" db="EMBL/GenBank/DDBJ databases">
        <authorList>
            <person name="McCartney M.A."/>
            <person name="Auch B."/>
            <person name="Kono T."/>
            <person name="Mallez S."/>
            <person name="Becker A."/>
            <person name="Gohl D.M."/>
            <person name="Silverstein K.A.T."/>
            <person name="Koren S."/>
            <person name="Bechman K.B."/>
            <person name="Herman A."/>
            <person name="Abrahante J.E."/>
            <person name="Garbe J."/>
        </authorList>
    </citation>
    <scope>NUCLEOTIDE SEQUENCE</scope>
    <source>
        <strain evidence="1">Duluth1</strain>
        <tissue evidence="1">Whole animal</tissue>
    </source>
</reference>
<dbReference type="Proteomes" id="UP000828390">
    <property type="component" value="Unassembled WGS sequence"/>
</dbReference>
<comment type="caution">
    <text evidence="1">The sequence shown here is derived from an EMBL/GenBank/DDBJ whole genome shotgun (WGS) entry which is preliminary data.</text>
</comment>
<reference evidence="1" key="1">
    <citation type="journal article" date="2019" name="bioRxiv">
        <title>The Genome of the Zebra Mussel, Dreissena polymorpha: A Resource for Invasive Species Research.</title>
        <authorList>
            <person name="McCartney M.A."/>
            <person name="Auch B."/>
            <person name="Kono T."/>
            <person name="Mallez S."/>
            <person name="Zhang Y."/>
            <person name="Obille A."/>
            <person name="Becker A."/>
            <person name="Abrahante J.E."/>
            <person name="Garbe J."/>
            <person name="Badalamenti J.P."/>
            <person name="Herman A."/>
            <person name="Mangelson H."/>
            <person name="Liachko I."/>
            <person name="Sullivan S."/>
            <person name="Sone E.D."/>
            <person name="Koren S."/>
            <person name="Silverstein K.A.T."/>
            <person name="Beckman K.B."/>
            <person name="Gohl D.M."/>
        </authorList>
    </citation>
    <scope>NUCLEOTIDE SEQUENCE</scope>
    <source>
        <strain evidence="1">Duluth1</strain>
        <tissue evidence="1">Whole animal</tissue>
    </source>
</reference>